<evidence type="ECO:0000313" key="4">
    <source>
        <dbReference type="Proteomes" id="UP000242287"/>
    </source>
</evidence>
<dbReference type="Pfam" id="PF00293">
    <property type="entry name" value="NUDIX"/>
    <property type="match status" value="1"/>
</dbReference>
<feature type="region of interest" description="Disordered" evidence="1">
    <location>
        <begin position="1"/>
        <end position="63"/>
    </location>
</feature>
<gene>
    <name evidence="3" type="ORF">AMATHDRAFT_148630</name>
</gene>
<dbReference type="PROSITE" id="PS51462">
    <property type="entry name" value="NUDIX"/>
    <property type="match status" value="1"/>
</dbReference>
<dbReference type="Gene3D" id="3.90.79.10">
    <property type="entry name" value="Nucleoside Triphosphate Pyrophosphohydrolase"/>
    <property type="match status" value="1"/>
</dbReference>
<dbReference type="InterPro" id="IPR000086">
    <property type="entry name" value="NUDIX_hydrolase_dom"/>
</dbReference>
<dbReference type="OrthoDB" id="10260614at2759"/>
<accession>A0A2A9NI22</accession>
<dbReference type="GO" id="GO:0010945">
    <property type="term" value="F:coenzyme A diphosphatase activity"/>
    <property type="evidence" value="ECO:0007669"/>
    <property type="project" value="InterPro"/>
</dbReference>
<dbReference type="EMBL" id="KZ302043">
    <property type="protein sequence ID" value="PFH48984.1"/>
    <property type="molecule type" value="Genomic_DNA"/>
</dbReference>
<name>A0A2A9NI22_9AGAR</name>
<reference evidence="3 4" key="1">
    <citation type="submission" date="2014-02" db="EMBL/GenBank/DDBJ databases">
        <title>Transposable element dynamics among asymbiotic and ectomycorrhizal Amanita fungi.</title>
        <authorList>
            <consortium name="DOE Joint Genome Institute"/>
            <person name="Hess J."/>
            <person name="Skrede I."/>
            <person name="Wolfe B."/>
            <person name="LaButti K."/>
            <person name="Ohm R.A."/>
            <person name="Grigoriev I.V."/>
            <person name="Pringle A."/>
        </authorList>
    </citation>
    <scope>NUCLEOTIDE SEQUENCE [LARGE SCALE GENOMIC DNA]</scope>
    <source>
        <strain evidence="3 4">SKay4041</strain>
    </source>
</reference>
<feature type="domain" description="Nudix hydrolase" evidence="2">
    <location>
        <begin position="120"/>
        <end position="263"/>
    </location>
</feature>
<evidence type="ECO:0000256" key="1">
    <source>
        <dbReference type="SAM" id="MobiDB-lite"/>
    </source>
</evidence>
<dbReference type="Proteomes" id="UP000242287">
    <property type="component" value="Unassembled WGS sequence"/>
</dbReference>
<feature type="compositionally biased region" description="Pro residues" evidence="1">
    <location>
        <begin position="9"/>
        <end position="19"/>
    </location>
</feature>
<sequence length="405" mass="45068">MGPKNSPLDSPPTPPPPPSESESESKSESESSTPKSRHRQRTRTRTRRRPKPFINNDAKPRLTTNFLTYHRPRSSSGLQLSRAAGHIPSLTQQAKTCLRNLAAYHAPDYASALSVRLPRSRSAAVLVALFVGRAGDVYVLLSRRSSTLRTYAGDTSLPGGKVDPEDKSMEDTARREAFEEIGLPMDRRKVPLLCTLEPFLARNDLIVTPVVVLILDYTLQPILNKDEVTSLFSHPLHSFLDDGTTTAGGIGAPPYPHEPEALEVPYHSTEDFVVSGPRGVEWPARVHRFLTGREAGGVKPVFGLTASILIRVAEIAYQRQAGFEVMPKGAPTSVQRFAWALCSRSGLREAVESEMGRRVDWEVVLKIAEGKEEECMVEWQGKEERERRGGMWKRWVSGRGRRSKL</sequence>
<evidence type="ECO:0000259" key="2">
    <source>
        <dbReference type="PROSITE" id="PS51462"/>
    </source>
</evidence>
<keyword evidence="4" id="KW-1185">Reference proteome</keyword>
<evidence type="ECO:0000313" key="3">
    <source>
        <dbReference type="EMBL" id="PFH48984.1"/>
    </source>
</evidence>
<dbReference type="PANTHER" id="PTHR12992:SF45">
    <property type="entry name" value="NUDIX HYDROLASE DOMAIN-CONTAINING PROTEIN"/>
    <property type="match status" value="1"/>
</dbReference>
<dbReference type="STRING" id="703135.A0A2A9NI22"/>
<dbReference type="AlphaFoldDB" id="A0A2A9NI22"/>
<dbReference type="InterPro" id="IPR045121">
    <property type="entry name" value="CoAse"/>
</dbReference>
<proteinExistence type="predicted"/>
<feature type="compositionally biased region" description="Basic residues" evidence="1">
    <location>
        <begin position="35"/>
        <end position="51"/>
    </location>
</feature>
<dbReference type="SUPFAM" id="SSF55811">
    <property type="entry name" value="Nudix"/>
    <property type="match status" value="1"/>
</dbReference>
<dbReference type="GO" id="GO:0015938">
    <property type="term" value="P:coenzyme A catabolic process"/>
    <property type="evidence" value="ECO:0007669"/>
    <property type="project" value="TreeGrafter"/>
</dbReference>
<protein>
    <recommendedName>
        <fullName evidence="2">Nudix hydrolase domain-containing protein</fullName>
    </recommendedName>
</protein>
<organism evidence="3 4">
    <name type="scientific">Amanita thiersii Skay4041</name>
    <dbReference type="NCBI Taxonomy" id="703135"/>
    <lineage>
        <taxon>Eukaryota</taxon>
        <taxon>Fungi</taxon>
        <taxon>Dikarya</taxon>
        <taxon>Basidiomycota</taxon>
        <taxon>Agaricomycotina</taxon>
        <taxon>Agaricomycetes</taxon>
        <taxon>Agaricomycetidae</taxon>
        <taxon>Agaricales</taxon>
        <taxon>Pluteineae</taxon>
        <taxon>Amanitaceae</taxon>
        <taxon>Amanita</taxon>
    </lineage>
</organism>
<dbReference type="InterPro" id="IPR015797">
    <property type="entry name" value="NUDIX_hydrolase-like_dom_sf"/>
</dbReference>
<dbReference type="PANTHER" id="PTHR12992">
    <property type="entry name" value="NUDIX HYDROLASE"/>
    <property type="match status" value="1"/>
</dbReference>
<dbReference type="CDD" id="cd03426">
    <property type="entry name" value="NUDIX_CoAse_Nudt7"/>
    <property type="match status" value="1"/>
</dbReference>